<dbReference type="HAMAP" id="MF_01400">
    <property type="entry name" value="MsrB"/>
    <property type="match status" value="1"/>
</dbReference>
<dbReference type="NCBIfam" id="TIGR00357">
    <property type="entry name" value="peptide-methionine (R)-S-oxide reductase MsrB"/>
    <property type="match status" value="1"/>
</dbReference>
<reference evidence="7" key="1">
    <citation type="submission" date="2020-01" db="EMBL/GenBank/DDBJ databases">
        <title>Sphingomonas sp. strain CSW-10.</title>
        <authorList>
            <person name="Chen W.-M."/>
        </authorList>
    </citation>
    <scope>NUCLEOTIDE SEQUENCE [LARGE SCALE GENOMIC DNA]</scope>
    <source>
        <strain evidence="7">FSY-8</strain>
    </source>
</reference>
<feature type="binding site" evidence="4">
    <location>
        <position position="107"/>
    </location>
    <ligand>
        <name>Zn(2+)</name>
        <dbReference type="ChEBI" id="CHEBI:29105"/>
    </ligand>
</feature>
<keyword evidence="7" id="KW-1185">Reference proteome</keyword>
<protein>
    <recommendedName>
        <fullName evidence="4">Peptide methionine sulfoxide reductase MsrB</fullName>
        <ecNumber evidence="4">1.8.4.12</ecNumber>
    </recommendedName>
    <alternativeName>
        <fullName evidence="4">Peptide-methionine (R)-S-oxide reductase</fullName>
    </alternativeName>
</protein>
<keyword evidence="4" id="KW-0479">Metal-binding</keyword>
<dbReference type="PANTHER" id="PTHR10173">
    <property type="entry name" value="METHIONINE SULFOXIDE REDUCTASE"/>
    <property type="match status" value="1"/>
</dbReference>
<keyword evidence="2 4" id="KW-0560">Oxidoreductase</keyword>
<evidence type="ECO:0000256" key="2">
    <source>
        <dbReference type="ARBA" id="ARBA00023002"/>
    </source>
</evidence>
<gene>
    <name evidence="4 6" type="primary">msrB</name>
    <name evidence="6" type="ORF">GTZ99_08450</name>
</gene>
<comment type="caution">
    <text evidence="6">The sequence shown here is derived from an EMBL/GenBank/DDBJ whole genome shotgun (WGS) entry which is preliminary data.</text>
</comment>
<dbReference type="InterPro" id="IPR028427">
    <property type="entry name" value="Met_Sox_Rdtase_MsrB"/>
</dbReference>
<organism evidence="6 7">
    <name type="scientific">Novosphingobium ovatum</name>
    <dbReference type="NCBI Taxonomy" id="1908523"/>
    <lineage>
        <taxon>Bacteria</taxon>
        <taxon>Pseudomonadati</taxon>
        <taxon>Pseudomonadota</taxon>
        <taxon>Alphaproteobacteria</taxon>
        <taxon>Sphingomonadales</taxon>
        <taxon>Sphingomonadaceae</taxon>
        <taxon>Novosphingobium</taxon>
    </lineage>
</organism>
<evidence type="ECO:0000313" key="7">
    <source>
        <dbReference type="Proteomes" id="UP000753724"/>
    </source>
</evidence>
<dbReference type="PANTHER" id="PTHR10173:SF52">
    <property type="entry name" value="METHIONINE-R-SULFOXIDE REDUCTASE B1"/>
    <property type="match status" value="1"/>
</dbReference>
<accession>A0ABW9XDH7</accession>
<dbReference type="SUPFAM" id="SSF51316">
    <property type="entry name" value="Mss4-like"/>
    <property type="match status" value="1"/>
</dbReference>
<dbReference type="Gene3D" id="2.170.150.20">
    <property type="entry name" value="Peptide methionine sulfoxide reductase"/>
    <property type="match status" value="1"/>
</dbReference>
<keyword evidence="4" id="KW-0862">Zinc</keyword>
<evidence type="ECO:0000256" key="3">
    <source>
        <dbReference type="ARBA" id="ARBA00048488"/>
    </source>
</evidence>
<dbReference type="EMBL" id="JAAAPO010000003">
    <property type="protein sequence ID" value="NBC36586.1"/>
    <property type="molecule type" value="Genomic_DNA"/>
</dbReference>
<dbReference type="GO" id="GO:0033743">
    <property type="term" value="F:peptide-methionine (R)-S-oxide reductase activity"/>
    <property type="evidence" value="ECO:0007669"/>
    <property type="project" value="UniProtKB-EC"/>
</dbReference>
<dbReference type="Proteomes" id="UP000753724">
    <property type="component" value="Unassembled WGS sequence"/>
</dbReference>
<dbReference type="PROSITE" id="PS51790">
    <property type="entry name" value="MSRB"/>
    <property type="match status" value="1"/>
</dbReference>
<feature type="binding site" evidence="4">
    <location>
        <position position="110"/>
    </location>
    <ligand>
        <name>Zn(2+)</name>
        <dbReference type="ChEBI" id="CHEBI:29105"/>
    </ligand>
</feature>
<dbReference type="Pfam" id="PF01641">
    <property type="entry name" value="SelR"/>
    <property type="match status" value="1"/>
</dbReference>
<comment type="catalytic activity">
    <reaction evidence="3 4">
        <text>L-methionyl-[protein] + [thioredoxin]-disulfide + H2O = L-methionyl-(R)-S-oxide-[protein] + [thioredoxin]-dithiol</text>
        <dbReference type="Rhea" id="RHEA:24164"/>
        <dbReference type="Rhea" id="RHEA-COMP:10698"/>
        <dbReference type="Rhea" id="RHEA-COMP:10700"/>
        <dbReference type="Rhea" id="RHEA-COMP:12313"/>
        <dbReference type="Rhea" id="RHEA-COMP:12314"/>
        <dbReference type="ChEBI" id="CHEBI:15377"/>
        <dbReference type="ChEBI" id="CHEBI:16044"/>
        <dbReference type="ChEBI" id="CHEBI:29950"/>
        <dbReference type="ChEBI" id="CHEBI:45764"/>
        <dbReference type="ChEBI" id="CHEBI:50058"/>
        <dbReference type="EC" id="1.8.4.12"/>
    </reaction>
</comment>
<comment type="similarity">
    <text evidence="1 4">Belongs to the MsrB Met sulfoxide reductase family.</text>
</comment>
<evidence type="ECO:0000259" key="5">
    <source>
        <dbReference type="PROSITE" id="PS51790"/>
    </source>
</evidence>
<feature type="active site" description="Nucleophile" evidence="4">
    <location>
        <position position="130"/>
    </location>
</feature>
<dbReference type="InterPro" id="IPR011057">
    <property type="entry name" value="Mss4-like_sf"/>
</dbReference>
<feature type="domain" description="MsrB" evidence="5">
    <location>
        <begin position="19"/>
        <end position="141"/>
    </location>
</feature>
<name>A0ABW9XDH7_9SPHN</name>
<evidence type="ECO:0000256" key="4">
    <source>
        <dbReference type="HAMAP-Rule" id="MF_01400"/>
    </source>
</evidence>
<evidence type="ECO:0000313" key="6">
    <source>
        <dbReference type="EMBL" id="NBC36586.1"/>
    </source>
</evidence>
<dbReference type="InterPro" id="IPR002579">
    <property type="entry name" value="Met_Sox_Rdtase_MsrB_dom"/>
</dbReference>
<comment type="cofactor">
    <cofactor evidence="4">
        <name>Zn(2+)</name>
        <dbReference type="ChEBI" id="CHEBI:29105"/>
    </cofactor>
    <text evidence="4">Binds 1 zinc ion per subunit. The zinc ion is important for the structural integrity of the protein.</text>
</comment>
<dbReference type="EC" id="1.8.4.12" evidence="4"/>
<feature type="binding site" evidence="4">
    <location>
        <position position="58"/>
    </location>
    <ligand>
        <name>Zn(2+)</name>
        <dbReference type="ChEBI" id="CHEBI:29105"/>
    </ligand>
</feature>
<feature type="binding site" evidence="4">
    <location>
        <position position="61"/>
    </location>
    <ligand>
        <name>Zn(2+)</name>
        <dbReference type="ChEBI" id="CHEBI:29105"/>
    </ligand>
</feature>
<sequence>MANDSANDGKDTGNLPMTEAEWRARLTPAQYHILREAGTERAFTGEYDHHFAPGDYVCAGCGAPLFDSDGKYNSGCGWPAFSAPTPGAGIDEHRDVSHGMIRTEVRCARCNGHLGHVFPDGPAPTGLRYCINSAALAFHPLDPD</sequence>
<evidence type="ECO:0000256" key="1">
    <source>
        <dbReference type="ARBA" id="ARBA00007174"/>
    </source>
</evidence>
<proteinExistence type="inferred from homology"/>